<proteinExistence type="predicted"/>
<organism evidence="1">
    <name type="scientific">Nothobranchius rachovii</name>
    <name type="common">bluefin notho</name>
    <dbReference type="NCBI Taxonomy" id="451742"/>
    <lineage>
        <taxon>Eukaryota</taxon>
        <taxon>Metazoa</taxon>
        <taxon>Chordata</taxon>
        <taxon>Craniata</taxon>
        <taxon>Vertebrata</taxon>
        <taxon>Euteleostomi</taxon>
        <taxon>Actinopterygii</taxon>
        <taxon>Neopterygii</taxon>
        <taxon>Teleostei</taxon>
        <taxon>Neoteleostei</taxon>
        <taxon>Acanthomorphata</taxon>
        <taxon>Ovalentaria</taxon>
        <taxon>Atherinomorphae</taxon>
        <taxon>Cyprinodontiformes</taxon>
        <taxon>Nothobranchiidae</taxon>
        <taxon>Nothobranchius</taxon>
    </lineage>
</organism>
<accession>A0A1A8QZS0</accession>
<gene>
    <name evidence="1" type="primary">UBXN11</name>
</gene>
<dbReference type="EMBL" id="HAEH01014049">
    <property type="protein sequence ID" value="SBR98992.1"/>
    <property type="molecule type" value="Transcribed_RNA"/>
</dbReference>
<protein>
    <submittedName>
        <fullName evidence="1">UBX domain protein 11</fullName>
    </submittedName>
</protein>
<reference evidence="1" key="2">
    <citation type="submission" date="2016-06" db="EMBL/GenBank/DDBJ databases">
        <title>The genome of a short-lived fish provides insights into sex chromosome evolution and the genetic control of aging.</title>
        <authorList>
            <person name="Reichwald K."/>
            <person name="Felder M."/>
            <person name="Petzold A."/>
            <person name="Koch P."/>
            <person name="Groth M."/>
            <person name="Platzer M."/>
        </authorList>
    </citation>
    <scope>NUCLEOTIDE SEQUENCE</scope>
    <source>
        <tissue evidence="1">Brain</tissue>
    </source>
</reference>
<dbReference type="AlphaFoldDB" id="A0A1A8QZS0"/>
<name>A0A1A8QZS0_9TELE</name>
<sequence>MLHKTASGAKLAKKDPVPLKLYRNGIEMFDGPFKAPSAACRTSWVTASLLSSSRDFQMVSLLRRSHLLPTILVFHPGSQEEADHRSEKAVKAGVVIDIRNSLRETAEPNGSGFDILSMHPRCIYNDDDMMIQFCGLSANSTVLLLRRRKLTGLQR</sequence>
<evidence type="ECO:0000313" key="1">
    <source>
        <dbReference type="EMBL" id="SBR98992.1"/>
    </source>
</evidence>
<reference evidence="1" key="1">
    <citation type="submission" date="2016-05" db="EMBL/GenBank/DDBJ databases">
        <authorList>
            <person name="Lavstsen T."/>
            <person name="Jespersen J.S."/>
        </authorList>
    </citation>
    <scope>NUCLEOTIDE SEQUENCE</scope>
    <source>
        <tissue evidence="1">Brain</tissue>
    </source>
</reference>